<feature type="domain" description="RRM" evidence="10">
    <location>
        <begin position="297"/>
        <end position="376"/>
    </location>
</feature>
<dbReference type="GO" id="GO:0003723">
    <property type="term" value="F:RNA binding"/>
    <property type="evidence" value="ECO:0007669"/>
    <property type="project" value="UniProtKB-UniRule"/>
</dbReference>
<evidence type="ECO:0000256" key="4">
    <source>
        <dbReference type="ARBA" id="ARBA00023015"/>
    </source>
</evidence>
<keyword evidence="6" id="KW-0508">mRNA splicing</keyword>
<keyword evidence="8" id="KW-0694">RNA-binding</keyword>
<evidence type="ECO:0000259" key="10">
    <source>
        <dbReference type="PROSITE" id="PS50102"/>
    </source>
</evidence>
<evidence type="ECO:0000313" key="12">
    <source>
        <dbReference type="WBParaSite" id="Minc3s00231g08145"/>
    </source>
</evidence>
<feature type="domain" description="RRM" evidence="10">
    <location>
        <begin position="214"/>
        <end position="293"/>
    </location>
</feature>
<dbReference type="SUPFAM" id="SSF54928">
    <property type="entry name" value="RNA-binding domain, RBD"/>
    <property type="match status" value="2"/>
</dbReference>
<keyword evidence="4" id="KW-0805">Transcription regulation</keyword>
<feature type="compositionally biased region" description="Basic and acidic residues" evidence="9">
    <location>
        <begin position="555"/>
        <end position="565"/>
    </location>
</feature>
<feature type="compositionally biased region" description="Basic and acidic residues" evidence="9">
    <location>
        <begin position="125"/>
        <end position="141"/>
    </location>
</feature>
<dbReference type="SMART" id="SM00360">
    <property type="entry name" value="RRM"/>
    <property type="match status" value="2"/>
</dbReference>
<dbReference type="CDD" id="cd19609">
    <property type="entry name" value="NTD_TDP-43"/>
    <property type="match status" value="1"/>
</dbReference>
<dbReference type="Proteomes" id="UP000887563">
    <property type="component" value="Unplaced"/>
</dbReference>
<keyword evidence="3" id="KW-0677">Repeat</keyword>
<evidence type="ECO:0000313" key="11">
    <source>
        <dbReference type="Proteomes" id="UP000887563"/>
    </source>
</evidence>
<evidence type="ECO:0000256" key="9">
    <source>
        <dbReference type="SAM" id="MobiDB-lite"/>
    </source>
</evidence>
<evidence type="ECO:0000256" key="6">
    <source>
        <dbReference type="ARBA" id="ARBA00023187"/>
    </source>
</evidence>
<evidence type="ECO:0000256" key="5">
    <source>
        <dbReference type="ARBA" id="ARBA00023163"/>
    </source>
</evidence>
<dbReference type="InterPro" id="IPR041105">
    <property type="entry name" value="TDP-43_N"/>
</dbReference>
<feature type="region of interest" description="Disordered" evidence="9">
    <location>
        <begin position="519"/>
        <end position="588"/>
    </location>
</feature>
<keyword evidence="2" id="KW-0507">mRNA processing</keyword>
<keyword evidence="7" id="KW-0539">Nucleus</keyword>
<dbReference type="GO" id="GO:0005654">
    <property type="term" value="C:nucleoplasm"/>
    <property type="evidence" value="ECO:0007669"/>
    <property type="project" value="TreeGrafter"/>
</dbReference>
<dbReference type="WBParaSite" id="Minc3s00231g08145">
    <property type="protein sequence ID" value="Minc3s00231g08145"/>
    <property type="gene ID" value="Minc3s00231g08145"/>
</dbReference>
<organism evidence="11 12">
    <name type="scientific">Meloidogyne incognita</name>
    <name type="common">Southern root-knot nematode worm</name>
    <name type="synonym">Oxyuris incognita</name>
    <dbReference type="NCBI Taxonomy" id="6306"/>
    <lineage>
        <taxon>Eukaryota</taxon>
        <taxon>Metazoa</taxon>
        <taxon>Ecdysozoa</taxon>
        <taxon>Nematoda</taxon>
        <taxon>Chromadorea</taxon>
        <taxon>Rhabditida</taxon>
        <taxon>Tylenchina</taxon>
        <taxon>Tylenchomorpha</taxon>
        <taxon>Tylenchoidea</taxon>
        <taxon>Meloidogynidae</taxon>
        <taxon>Meloidogyninae</taxon>
        <taxon>Meloidogyne</taxon>
        <taxon>Meloidogyne incognita group</taxon>
    </lineage>
</organism>
<evidence type="ECO:0000256" key="2">
    <source>
        <dbReference type="ARBA" id="ARBA00022664"/>
    </source>
</evidence>
<feature type="region of interest" description="Disordered" evidence="9">
    <location>
        <begin position="100"/>
        <end position="183"/>
    </location>
</feature>
<feature type="compositionally biased region" description="Basic and acidic residues" evidence="9">
    <location>
        <begin position="100"/>
        <end position="113"/>
    </location>
</feature>
<dbReference type="PANTHER" id="PTHR48033:SF9">
    <property type="entry name" value="TAR DNA-BINDING PROTEIN 43"/>
    <property type="match status" value="1"/>
</dbReference>
<dbReference type="AlphaFoldDB" id="A0A914L228"/>
<dbReference type="InterPro" id="IPR012677">
    <property type="entry name" value="Nucleotide-bd_a/b_plait_sf"/>
</dbReference>
<keyword evidence="5" id="KW-0804">Transcription</keyword>
<dbReference type="Pfam" id="PF18694">
    <property type="entry name" value="TDP-43_N"/>
    <property type="match status" value="1"/>
</dbReference>
<dbReference type="Gene3D" id="3.30.70.330">
    <property type="match status" value="2"/>
</dbReference>
<evidence type="ECO:0000256" key="8">
    <source>
        <dbReference type="PROSITE-ProRule" id="PRU00176"/>
    </source>
</evidence>
<feature type="compositionally biased region" description="Gly residues" evidence="9">
    <location>
        <begin position="571"/>
        <end position="588"/>
    </location>
</feature>
<dbReference type="InterPro" id="IPR035979">
    <property type="entry name" value="RBD_domain_sf"/>
</dbReference>
<dbReference type="PROSITE" id="PS50102">
    <property type="entry name" value="RRM"/>
    <property type="match status" value="2"/>
</dbReference>
<evidence type="ECO:0000256" key="7">
    <source>
        <dbReference type="ARBA" id="ARBA00023242"/>
    </source>
</evidence>
<dbReference type="GO" id="GO:0000785">
    <property type="term" value="C:chromatin"/>
    <property type="evidence" value="ECO:0007669"/>
    <property type="project" value="TreeGrafter"/>
</dbReference>
<reference evidence="12" key="1">
    <citation type="submission" date="2022-11" db="UniProtKB">
        <authorList>
            <consortium name="WormBaseParasite"/>
        </authorList>
    </citation>
    <scope>IDENTIFICATION</scope>
</reference>
<comment type="subcellular location">
    <subcellularLocation>
        <location evidence="1">Nucleus</location>
    </subcellularLocation>
</comment>
<dbReference type="GO" id="GO:0006397">
    <property type="term" value="P:mRNA processing"/>
    <property type="evidence" value="ECO:0007669"/>
    <property type="project" value="UniProtKB-KW"/>
</dbReference>
<dbReference type="GO" id="GO:0008380">
    <property type="term" value="P:RNA splicing"/>
    <property type="evidence" value="ECO:0007669"/>
    <property type="project" value="UniProtKB-KW"/>
</dbReference>
<dbReference type="InterPro" id="IPR000504">
    <property type="entry name" value="RRM_dom"/>
</dbReference>
<evidence type="ECO:0000256" key="1">
    <source>
        <dbReference type="ARBA" id="ARBA00004123"/>
    </source>
</evidence>
<evidence type="ECO:0000256" key="3">
    <source>
        <dbReference type="ARBA" id="ARBA00022737"/>
    </source>
</evidence>
<sequence length="588" mass="63904">MTDNSEVKSEKMVQPEYVIVAKNLDEDSERIELPADQDGSLGIQTLAGAFPGAHGLKYKNPATGAFRALLIDPAGTKFFPPADGWENKVFIVICKQQDPAPEKVQPKKGDQNAKRRKLMVESDDGDSHDSDSDRPPGEKLRNKSSGGGGETVKRQIGVSKQKRMMGSVDNGSGGGGGGANSGGLISKYDNYPVEYVDEMCEEEQNVLNFPNRMVDLLVLGLPFELTEEELKKHFETFGKVVHCEVKIQKGSNTNRGFGFVQMNDLESQRKVLQQKTHYIGGRACQVKVPFTKNALSSKVFVGRIKEGTTTMDLREFFAEEARKIEPDSTITDVYIPRPFRSFAFVSFSSPIVAKELIKVGQFTMGENQIYVSSAHSTRPPNSTQQQQQMVDNSLSSYQHPFKPNAQNFFTDWYGSHAGGAHGGDLTGTPSLASQIVSSANLPLYPSHASMFTQAYQQQPVFIGSQNAPPHSHPPPGVAPGNQMLNQLETLNLNNMGIGHEVVNAIKAIFSVAQQQNSPVSQHSQYSGHQQQKLPGTISPPPINPIQSSSSGRYIPPRERPTRRGNENNGSVGSGGGGSIGSGGGSGWR</sequence>
<dbReference type="Pfam" id="PF00076">
    <property type="entry name" value="RRM_1"/>
    <property type="match status" value="1"/>
</dbReference>
<feature type="compositionally biased region" description="Low complexity" evidence="9">
    <location>
        <begin position="520"/>
        <end position="531"/>
    </location>
</feature>
<name>A0A914L228_MELIC</name>
<dbReference type="GO" id="GO:0010468">
    <property type="term" value="P:regulation of gene expression"/>
    <property type="evidence" value="ECO:0007669"/>
    <property type="project" value="TreeGrafter"/>
</dbReference>
<accession>A0A914L228</accession>
<proteinExistence type="predicted"/>
<dbReference type="PANTHER" id="PTHR48033">
    <property type="entry name" value="RNA-BINDING (RRM/RBD/RNP MOTIFS) FAMILY PROTEIN"/>
    <property type="match status" value="1"/>
</dbReference>
<feature type="compositionally biased region" description="Gly residues" evidence="9">
    <location>
        <begin position="171"/>
        <end position="181"/>
    </location>
</feature>
<keyword evidence="11" id="KW-1185">Reference proteome</keyword>
<protein>
    <submittedName>
        <fullName evidence="12">RRM domain-containing protein</fullName>
    </submittedName>
</protein>
<feature type="region of interest" description="Disordered" evidence="9">
    <location>
        <begin position="462"/>
        <end position="482"/>
    </location>
</feature>